<gene>
    <name evidence="1 3" type="ORF">P152DRAFT_477583</name>
</gene>
<dbReference type="InterPro" id="IPR024645">
    <property type="entry name" value="Mitochondr_Som1"/>
</dbReference>
<accession>A0A6G1FR02</accession>
<dbReference type="OrthoDB" id="3983163at2759"/>
<reference evidence="3" key="2">
    <citation type="submission" date="2020-04" db="EMBL/GenBank/DDBJ databases">
        <authorList>
            <consortium name="NCBI Genome Project"/>
        </authorList>
    </citation>
    <scope>NUCLEOTIDE SEQUENCE</scope>
    <source>
        <strain evidence="3">CBS 781.70</strain>
    </source>
</reference>
<dbReference type="Proteomes" id="UP000504638">
    <property type="component" value="Unplaced"/>
</dbReference>
<dbReference type="GeneID" id="54422166"/>
<dbReference type="GO" id="GO:0042720">
    <property type="term" value="C:mitochondrial inner membrane peptidase complex"/>
    <property type="evidence" value="ECO:0007669"/>
    <property type="project" value="InterPro"/>
</dbReference>
<reference evidence="3" key="3">
    <citation type="submission" date="2025-04" db="UniProtKB">
        <authorList>
            <consortium name="RefSeq"/>
        </authorList>
    </citation>
    <scope>IDENTIFICATION</scope>
    <source>
        <strain evidence="3">CBS 781.70</strain>
    </source>
</reference>
<evidence type="ECO:0000313" key="1">
    <source>
        <dbReference type="EMBL" id="KAF1808111.1"/>
    </source>
</evidence>
<reference evidence="1 3" key="1">
    <citation type="submission" date="2020-01" db="EMBL/GenBank/DDBJ databases">
        <authorList>
            <consortium name="DOE Joint Genome Institute"/>
            <person name="Haridas S."/>
            <person name="Albert R."/>
            <person name="Binder M."/>
            <person name="Bloem J."/>
            <person name="Labutti K."/>
            <person name="Salamov A."/>
            <person name="Andreopoulos B."/>
            <person name="Baker S.E."/>
            <person name="Barry K."/>
            <person name="Bills G."/>
            <person name="Bluhm B.H."/>
            <person name="Cannon C."/>
            <person name="Castanera R."/>
            <person name="Culley D.E."/>
            <person name="Daum C."/>
            <person name="Ezra D."/>
            <person name="Gonzalez J.B."/>
            <person name="Henrissat B."/>
            <person name="Kuo A."/>
            <person name="Liang C."/>
            <person name="Lipzen A."/>
            <person name="Lutzoni F."/>
            <person name="Magnuson J."/>
            <person name="Mondo S."/>
            <person name="Nolan M."/>
            <person name="Ohm R."/>
            <person name="Pangilinan J."/>
            <person name="Park H.-J."/>
            <person name="Ramirez L."/>
            <person name="Alfaro M."/>
            <person name="Sun H."/>
            <person name="Tritt A."/>
            <person name="Yoshinaga Y."/>
            <person name="Zwiers L.-H."/>
            <person name="Turgeon B.G."/>
            <person name="Goodwin S.B."/>
            <person name="Spatafora J.W."/>
            <person name="Crous P.W."/>
            <person name="Grigoriev I.V."/>
        </authorList>
    </citation>
    <scope>NUCLEOTIDE SEQUENCE</scope>
    <source>
        <strain evidence="1 3">CBS 781.70</strain>
    </source>
</reference>
<keyword evidence="2" id="KW-1185">Reference proteome</keyword>
<sequence length="76" mass="8769">MPIEPDAFLPSELPERLQHWAVSRDGKVRKVPLKFEECPLMEMAQYNCDVAVQDTGDAVTRRIVCKPVIRLFRNDV</sequence>
<evidence type="ECO:0000313" key="3">
    <source>
        <dbReference type="RefSeq" id="XP_033529742.1"/>
    </source>
</evidence>
<dbReference type="RefSeq" id="XP_033529742.1">
    <property type="nucleotide sequence ID" value="XM_033681596.1"/>
</dbReference>
<organism evidence="1">
    <name type="scientific">Eremomyces bilateralis CBS 781.70</name>
    <dbReference type="NCBI Taxonomy" id="1392243"/>
    <lineage>
        <taxon>Eukaryota</taxon>
        <taxon>Fungi</taxon>
        <taxon>Dikarya</taxon>
        <taxon>Ascomycota</taxon>
        <taxon>Pezizomycotina</taxon>
        <taxon>Dothideomycetes</taxon>
        <taxon>Dothideomycetes incertae sedis</taxon>
        <taxon>Eremomycetales</taxon>
        <taxon>Eremomycetaceae</taxon>
        <taxon>Eremomyces</taxon>
    </lineage>
</organism>
<protein>
    <submittedName>
        <fullName evidence="1 3">Uncharacterized protein</fullName>
    </submittedName>
</protein>
<evidence type="ECO:0000313" key="2">
    <source>
        <dbReference type="Proteomes" id="UP000504638"/>
    </source>
</evidence>
<dbReference type="EMBL" id="ML975190">
    <property type="protein sequence ID" value="KAF1808111.1"/>
    <property type="molecule type" value="Genomic_DNA"/>
</dbReference>
<dbReference type="AlphaFoldDB" id="A0A6G1FR02"/>
<dbReference type="Pfam" id="PF11093">
    <property type="entry name" value="Mitochondr_Som1"/>
    <property type="match status" value="1"/>
</dbReference>
<proteinExistence type="predicted"/>
<name>A0A6G1FR02_9PEZI</name>